<keyword evidence="10 16" id="KW-0030">Aminoacyl-tRNA synthetase</keyword>
<dbReference type="SMART" id="SM00896">
    <property type="entry name" value="FDX-ACB"/>
    <property type="match status" value="1"/>
</dbReference>
<evidence type="ECO:0000259" key="14">
    <source>
        <dbReference type="PROSITE" id="PS50862"/>
    </source>
</evidence>
<evidence type="ECO:0000256" key="4">
    <source>
        <dbReference type="ARBA" id="ARBA00022598"/>
    </source>
</evidence>
<keyword evidence="8" id="KW-0809">Transit peptide</keyword>
<evidence type="ECO:0000256" key="9">
    <source>
        <dbReference type="ARBA" id="ARBA00023128"/>
    </source>
</evidence>
<evidence type="ECO:0000313" key="17">
    <source>
        <dbReference type="Proteomes" id="UP000001949"/>
    </source>
</evidence>
<dbReference type="eggNOG" id="KOG2783">
    <property type="taxonomic scope" value="Eukaryota"/>
</dbReference>
<dbReference type="FunCoup" id="Q4N5X5">
    <property type="interactions" value="207"/>
</dbReference>
<comment type="catalytic activity">
    <reaction evidence="12">
        <text>tRNA(Phe) + L-phenylalanine + ATP = L-phenylalanyl-tRNA(Phe) + AMP + diphosphate + H(+)</text>
        <dbReference type="Rhea" id="RHEA:19413"/>
        <dbReference type="Rhea" id="RHEA-COMP:9668"/>
        <dbReference type="Rhea" id="RHEA-COMP:9699"/>
        <dbReference type="ChEBI" id="CHEBI:15378"/>
        <dbReference type="ChEBI" id="CHEBI:30616"/>
        <dbReference type="ChEBI" id="CHEBI:33019"/>
        <dbReference type="ChEBI" id="CHEBI:58095"/>
        <dbReference type="ChEBI" id="CHEBI:78442"/>
        <dbReference type="ChEBI" id="CHEBI:78531"/>
        <dbReference type="ChEBI" id="CHEBI:456215"/>
        <dbReference type="EC" id="6.1.1.20"/>
    </reaction>
</comment>
<evidence type="ECO:0000256" key="12">
    <source>
        <dbReference type="ARBA" id="ARBA00049255"/>
    </source>
</evidence>
<dbReference type="PANTHER" id="PTHR11538:SF41">
    <property type="entry name" value="PHENYLALANINE--TRNA LIGASE, MITOCHONDRIAL"/>
    <property type="match status" value="1"/>
</dbReference>
<keyword evidence="6" id="KW-0067">ATP-binding</keyword>
<dbReference type="Pfam" id="PF01409">
    <property type="entry name" value="tRNA-synt_2d"/>
    <property type="match status" value="2"/>
</dbReference>
<dbReference type="OMA" id="GYTICAD"/>
<dbReference type="RefSeq" id="XP_764731.1">
    <property type="nucleotide sequence ID" value="XM_759638.1"/>
</dbReference>
<keyword evidence="17" id="KW-1185">Reference proteome</keyword>
<dbReference type="VEuPathDB" id="PiroplasmaDB:TpMuguga_02g00167"/>
<dbReference type="InterPro" id="IPR036690">
    <property type="entry name" value="Fdx_antiC-bd_sf"/>
</dbReference>
<dbReference type="InterPro" id="IPR005121">
    <property type="entry name" value="Fdx_antiC-bd"/>
</dbReference>
<comment type="caution">
    <text evidence="16">The sequence shown here is derived from an EMBL/GenBank/DDBJ whole genome shotgun (WGS) entry which is preliminary data.</text>
</comment>
<dbReference type="Proteomes" id="UP000001949">
    <property type="component" value="Unassembled WGS sequence"/>
</dbReference>
<dbReference type="KEGG" id="tpv:TP02_0167"/>
<keyword evidence="4 16" id="KW-0436">Ligase</keyword>
<evidence type="ECO:0000256" key="1">
    <source>
        <dbReference type="ARBA" id="ARBA00004305"/>
    </source>
</evidence>
<feature type="chain" id="PRO_5004241591" description="phenylalanine--tRNA ligase" evidence="13">
    <location>
        <begin position="21"/>
        <end position="570"/>
    </location>
</feature>
<dbReference type="InParanoid" id="Q4N5X5"/>
<dbReference type="PANTHER" id="PTHR11538">
    <property type="entry name" value="PHENYLALANYL-TRNA SYNTHETASE"/>
    <property type="match status" value="1"/>
</dbReference>
<evidence type="ECO:0000256" key="8">
    <source>
        <dbReference type="ARBA" id="ARBA00022946"/>
    </source>
</evidence>
<comment type="subcellular location">
    <subcellularLocation>
        <location evidence="1">Mitochondrion matrix</location>
    </subcellularLocation>
</comment>
<dbReference type="EMBL" id="AAGK01000002">
    <property type="protein sequence ID" value="EAN32448.1"/>
    <property type="molecule type" value="Genomic_DNA"/>
</dbReference>
<keyword evidence="13" id="KW-0732">Signal</keyword>
<keyword evidence="5" id="KW-0547">Nucleotide-binding</keyword>
<dbReference type="EC" id="6.1.1.20" evidence="3"/>
<dbReference type="GO" id="GO:0005759">
    <property type="term" value="C:mitochondrial matrix"/>
    <property type="evidence" value="ECO:0007669"/>
    <property type="project" value="UniProtKB-SubCell"/>
</dbReference>
<organism evidence="16 17">
    <name type="scientific">Theileria parva</name>
    <name type="common">East coast fever infection agent</name>
    <dbReference type="NCBI Taxonomy" id="5875"/>
    <lineage>
        <taxon>Eukaryota</taxon>
        <taxon>Sar</taxon>
        <taxon>Alveolata</taxon>
        <taxon>Apicomplexa</taxon>
        <taxon>Aconoidasida</taxon>
        <taxon>Piroplasmida</taxon>
        <taxon>Theileriidae</taxon>
        <taxon>Theileria</taxon>
    </lineage>
</organism>
<dbReference type="GO" id="GO:0006432">
    <property type="term" value="P:phenylalanyl-tRNA aminoacylation"/>
    <property type="evidence" value="ECO:0007669"/>
    <property type="project" value="TreeGrafter"/>
</dbReference>
<dbReference type="InterPro" id="IPR045864">
    <property type="entry name" value="aa-tRNA-synth_II/BPL/LPL"/>
</dbReference>
<evidence type="ECO:0000256" key="13">
    <source>
        <dbReference type="SAM" id="SignalP"/>
    </source>
</evidence>
<evidence type="ECO:0000256" key="5">
    <source>
        <dbReference type="ARBA" id="ARBA00022741"/>
    </source>
</evidence>
<gene>
    <name evidence="16" type="ordered locus">TP02_0167</name>
</gene>
<evidence type="ECO:0000256" key="10">
    <source>
        <dbReference type="ARBA" id="ARBA00023146"/>
    </source>
</evidence>
<dbReference type="Pfam" id="PF03147">
    <property type="entry name" value="FDX-ACB"/>
    <property type="match status" value="1"/>
</dbReference>
<dbReference type="GO" id="GO:0005524">
    <property type="term" value="F:ATP binding"/>
    <property type="evidence" value="ECO:0007669"/>
    <property type="project" value="UniProtKB-KW"/>
</dbReference>
<dbReference type="SUPFAM" id="SSF55681">
    <property type="entry name" value="Class II aaRS and biotin synthetases"/>
    <property type="match status" value="1"/>
</dbReference>
<evidence type="ECO:0000256" key="11">
    <source>
        <dbReference type="ARBA" id="ARBA00031194"/>
    </source>
</evidence>
<evidence type="ECO:0000313" key="16">
    <source>
        <dbReference type="EMBL" id="EAN32448.1"/>
    </source>
</evidence>
<comment type="similarity">
    <text evidence="2">Belongs to the class-II aminoacyl-tRNA synthetase family.</text>
</comment>
<dbReference type="PROSITE" id="PS51447">
    <property type="entry name" value="FDX_ACB"/>
    <property type="match status" value="1"/>
</dbReference>
<proteinExistence type="inferred from homology"/>
<evidence type="ECO:0000256" key="2">
    <source>
        <dbReference type="ARBA" id="ARBA00008226"/>
    </source>
</evidence>
<dbReference type="GO" id="GO:0004826">
    <property type="term" value="F:phenylalanine-tRNA ligase activity"/>
    <property type="evidence" value="ECO:0007669"/>
    <property type="project" value="UniProtKB-EC"/>
</dbReference>
<dbReference type="InterPro" id="IPR006195">
    <property type="entry name" value="aa-tRNA-synth_II"/>
</dbReference>
<evidence type="ECO:0000256" key="6">
    <source>
        <dbReference type="ARBA" id="ARBA00022840"/>
    </source>
</evidence>
<accession>Q4N5X5</accession>
<dbReference type="GeneID" id="3502138"/>
<dbReference type="InterPro" id="IPR002319">
    <property type="entry name" value="Phenylalanyl-tRNA_Synthase"/>
</dbReference>
<dbReference type="SUPFAM" id="SSF54991">
    <property type="entry name" value="Anticodon-binding domain of PheRS"/>
    <property type="match status" value="1"/>
</dbReference>
<feature type="signal peptide" evidence="13">
    <location>
        <begin position="1"/>
        <end position="20"/>
    </location>
</feature>
<dbReference type="Gene3D" id="3.30.70.380">
    <property type="entry name" value="Ferrodoxin-fold anticodon-binding domain"/>
    <property type="match status" value="1"/>
</dbReference>
<dbReference type="PROSITE" id="PS50862">
    <property type="entry name" value="AA_TRNA_LIGASE_II"/>
    <property type="match status" value="1"/>
</dbReference>
<feature type="domain" description="Aminoacyl-transfer RNA synthetases class-II family profile" evidence="14">
    <location>
        <begin position="245"/>
        <end position="473"/>
    </location>
</feature>
<keyword evidence="9" id="KW-0496">Mitochondrion</keyword>
<feature type="domain" description="FDX-ACB" evidence="15">
    <location>
        <begin position="479"/>
        <end position="570"/>
    </location>
</feature>
<sequence>MLSLWLTLSLLALKLHRLESQLFIPCALLLICQIMSGISAFRILKHNSHPLNPLSSFNTLSNGLTNTLSNGLTNTFSNCVDTKLYQTEVKFADLNPKIPRHFEDKIARRLDTDMSNPVGIVSYLIRDFFNSHDILKRNFEYFPVPFAPVTVSENFDELQVPLDHVSRDPKDSYYLSQHYVNTFTKLGKLYKEVIDTGRNGDYDRDLIRLMGKKFGHSEHKLLPTHTTSHITKLLRAGVTQAIYSGQVFRRDEIDSQHYPVFHQMDGYLLFTRQDIENLRRFDEFKCDSVTEVIFRHLKKTLENLITHLFQFVTNTNGSNLNDFGEMVKFGDMIKYWDDGATFPFTFPSSEYYLKNGEQPTELLGCGVLKNIIIHNNFNLKSVGEKDFSDKSVGEGLVVDKSVGEGLVCDKSVGEELVDDKSVGEGLVGGWAFGIGLERLAMVLCRIPDIRQFWETDERFLKQYKHSFTHKILPVFVKYSKNPPVVRDLSFYIADTFNEQVFREIILEKGKGYVEDIQFVSKYFNEKISKESLCYRVVYRAFEENLTNSFVNAIHQETLKSLENKLNLIIR</sequence>
<protein>
    <recommendedName>
        <fullName evidence="3">phenylalanine--tRNA ligase</fullName>
        <ecNumber evidence="3">6.1.1.20</ecNumber>
    </recommendedName>
    <alternativeName>
        <fullName evidence="11">Phenylalanyl-tRNA synthetase</fullName>
    </alternativeName>
</protein>
<dbReference type="GO" id="GO:0000049">
    <property type="term" value="F:tRNA binding"/>
    <property type="evidence" value="ECO:0007669"/>
    <property type="project" value="InterPro"/>
</dbReference>
<keyword evidence="7" id="KW-0648">Protein biosynthesis</keyword>
<evidence type="ECO:0000256" key="3">
    <source>
        <dbReference type="ARBA" id="ARBA00012814"/>
    </source>
</evidence>
<reference evidence="16 17" key="1">
    <citation type="journal article" date="2005" name="Science">
        <title>Genome sequence of Theileria parva, a bovine pathogen that transforms lymphocytes.</title>
        <authorList>
            <person name="Gardner M.J."/>
            <person name="Bishop R."/>
            <person name="Shah T."/>
            <person name="de Villiers E.P."/>
            <person name="Carlton J.M."/>
            <person name="Hall N."/>
            <person name="Ren Q."/>
            <person name="Paulsen I.T."/>
            <person name="Pain A."/>
            <person name="Berriman M."/>
            <person name="Wilson R.J.M."/>
            <person name="Sato S."/>
            <person name="Ralph S.A."/>
            <person name="Mann D.J."/>
            <person name="Xiong Z."/>
            <person name="Shallom S.J."/>
            <person name="Weidman J."/>
            <person name="Jiang L."/>
            <person name="Lynn J."/>
            <person name="Weaver B."/>
            <person name="Shoaibi A."/>
            <person name="Domingo A.R."/>
            <person name="Wasawo D."/>
            <person name="Crabtree J."/>
            <person name="Wortman J.R."/>
            <person name="Haas B."/>
            <person name="Angiuoli S.V."/>
            <person name="Creasy T.H."/>
            <person name="Lu C."/>
            <person name="Suh B."/>
            <person name="Silva J.C."/>
            <person name="Utterback T.R."/>
            <person name="Feldblyum T.V."/>
            <person name="Pertea M."/>
            <person name="Allen J."/>
            <person name="Nierman W.C."/>
            <person name="Taracha E.L.N."/>
            <person name="Salzberg S.L."/>
            <person name="White O.R."/>
            <person name="Fitzhugh H.A."/>
            <person name="Morzaria S."/>
            <person name="Venter J.C."/>
            <person name="Fraser C.M."/>
            <person name="Nene V."/>
        </authorList>
    </citation>
    <scope>NUCLEOTIDE SEQUENCE [LARGE SCALE GENOMIC DNA]</scope>
    <source>
        <strain evidence="16 17">Muguga</strain>
    </source>
</reference>
<evidence type="ECO:0000259" key="15">
    <source>
        <dbReference type="PROSITE" id="PS51447"/>
    </source>
</evidence>
<dbReference type="STRING" id="5875.Q4N5X5"/>
<dbReference type="Gene3D" id="3.30.930.10">
    <property type="entry name" value="Bira Bifunctional Protein, Domain 2"/>
    <property type="match status" value="1"/>
</dbReference>
<evidence type="ECO:0000256" key="7">
    <source>
        <dbReference type="ARBA" id="ARBA00022917"/>
    </source>
</evidence>
<name>Q4N5X5_THEPA</name>
<dbReference type="AlphaFoldDB" id="Q4N5X5"/>